<evidence type="ECO:0000256" key="1">
    <source>
        <dbReference type="ARBA" id="ARBA00034120"/>
    </source>
</evidence>
<keyword evidence="3" id="KW-0808">Transferase</keyword>
<keyword evidence="3" id="KW-0695">RNA-directed DNA polymerase</keyword>
<comment type="caution">
    <text evidence="3">The sequence shown here is derived from an EMBL/GenBank/DDBJ whole genome shotgun (WGS) entry which is preliminary data.</text>
</comment>
<gene>
    <name evidence="3" type="ORF">WFZ86_20100</name>
</gene>
<dbReference type="RefSeq" id="WP_342693608.1">
    <property type="nucleotide sequence ID" value="NZ_JBCGDP010000064.1"/>
</dbReference>
<evidence type="ECO:0000259" key="2">
    <source>
        <dbReference type="PROSITE" id="PS50878"/>
    </source>
</evidence>
<proteinExistence type="inferred from homology"/>
<reference evidence="3 4" key="1">
    <citation type="submission" date="2024-03" db="EMBL/GenBank/DDBJ databases">
        <title>Two novel species of the genus Flavobacterium exhibiting potentially degradation of complex polysaccharides.</title>
        <authorList>
            <person name="Lian X."/>
        </authorList>
    </citation>
    <scope>NUCLEOTIDE SEQUENCE [LARGE SCALE GENOMIC DNA]</scope>
    <source>
        <strain evidence="3 4">N6</strain>
    </source>
</reference>
<keyword evidence="3" id="KW-0548">Nucleotidyltransferase</keyword>
<dbReference type="InterPro" id="IPR051083">
    <property type="entry name" value="GrpII_Intron_Splice-Mob/Def"/>
</dbReference>
<keyword evidence="4" id="KW-1185">Reference proteome</keyword>
<feature type="domain" description="Reverse transcriptase" evidence="2">
    <location>
        <begin position="52"/>
        <end position="182"/>
    </location>
</feature>
<dbReference type="PANTHER" id="PTHR34047:SF3">
    <property type="entry name" value="BLR2052 PROTEIN"/>
    <property type="match status" value="1"/>
</dbReference>
<name>A0ABU9NU37_9FLAO</name>
<feature type="non-terminal residue" evidence="3">
    <location>
        <position position="182"/>
    </location>
</feature>
<protein>
    <submittedName>
        <fullName evidence="3">Reverse transcriptase domain-containing protein</fullName>
    </submittedName>
</protein>
<evidence type="ECO:0000313" key="4">
    <source>
        <dbReference type="Proteomes" id="UP001468798"/>
    </source>
</evidence>
<dbReference type="Proteomes" id="UP001468798">
    <property type="component" value="Unassembled WGS sequence"/>
</dbReference>
<dbReference type="GO" id="GO:0003964">
    <property type="term" value="F:RNA-directed DNA polymerase activity"/>
    <property type="evidence" value="ECO:0007669"/>
    <property type="project" value="UniProtKB-KW"/>
</dbReference>
<dbReference type="CDD" id="cd01651">
    <property type="entry name" value="RT_G2_intron"/>
    <property type="match status" value="1"/>
</dbReference>
<dbReference type="Pfam" id="PF00078">
    <property type="entry name" value="RVT_1"/>
    <property type="match status" value="1"/>
</dbReference>
<dbReference type="InterPro" id="IPR000477">
    <property type="entry name" value="RT_dom"/>
</dbReference>
<dbReference type="PROSITE" id="PS50878">
    <property type="entry name" value="RT_POL"/>
    <property type="match status" value="1"/>
</dbReference>
<dbReference type="InterPro" id="IPR043502">
    <property type="entry name" value="DNA/RNA_pol_sf"/>
</dbReference>
<dbReference type="SUPFAM" id="SSF56672">
    <property type="entry name" value="DNA/RNA polymerases"/>
    <property type="match status" value="1"/>
</dbReference>
<organism evidence="3 4">
    <name type="scientific">Flavobacterium polysaccharolyticum</name>
    <dbReference type="NCBI Taxonomy" id="3133148"/>
    <lineage>
        <taxon>Bacteria</taxon>
        <taxon>Pseudomonadati</taxon>
        <taxon>Bacteroidota</taxon>
        <taxon>Flavobacteriia</taxon>
        <taxon>Flavobacteriales</taxon>
        <taxon>Flavobacteriaceae</taxon>
        <taxon>Flavobacterium</taxon>
    </lineage>
</organism>
<comment type="similarity">
    <text evidence="1">Belongs to the bacterial reverse transcriptase family.</text>
</comment>
<sequence>MIDYYETKSQPITKVMVWQAYKEVRANKGSAGIDKMSWEYLEENKKTELYKLWNRLTSGSYYPNAVKQVSIPKKDGGIRKLGIPTLLDRIAQQVVKRHLERIVEPLFHKSSFGYRPNRNAHQAIKQANENSFNHDFAIDLDIKGFFDHIDHELLIKTVQHYCQDKWVVMYIQRWLKAGVVQQ</sequence>
<dbReference type="PANTHER" id="PTHR34047">
    <property type="entry name" value="NUCLEAR INTRON MATURASE 1, MITOCHONDRIAL-RELATED"/>
    <property type="match status" value="1"/>
</dbReference>
<evidence type="ECO:0000313" key="3">
    <source>
        <dbReference type="EMBL" id="MEM0578810.1"/>
    </source>
</evidence>
<accession>A0ABU9NU37</accession>
<dbReference type="EMBL" id="JBCGDP010000064">
    <property type="protein sequence ID" value="MEM0578810.1"/>
    <property type="molecule type" value="Genomic_DNA"/>
</dbReference>